<feature type="transmembrane region" description="Helical" evidence="1">
    <location>
        <begin position="32"/>
        <end position="51"/>
    </location>
</feature>
<dbReference type="AlphaFoldDB" id="A0A0V7ZH06"/>
<dbReference type="EMBL" id="LMTZ01000126">
    <property type="protein sequence ID" value="KST64211.1"/>
    <property type="molecule type" value="Genomic_DNA"/>
</dbReference>
<sequence length="254" mass="29196">MIIGKSFVDYSWNDIVQWLKIDTLSSADRQELLLLSMIAVVSLALWQFRLGRSIVRPYFILGVFFHEVGHAIAILMLGGRPVKIQLFLNGGGVTRSYYQSFGRFRRAIVSSAGFLGSALAGGLLILASRNPNITNNILIILGIFSLVITIVWVREWLGYGFMTMIFWGIIILVIAFRTPPEVQKLMIQFLGIQLSMINFLNIWYLFDMRPSSDVGKIERYLWLPYWFWGIMITLLCVEILVQSIRIAYFSNYFQ</sequence>
<protein>
    <recommendedName>
        <fullName evidence="5">Peptidase M50</fullName>
    </recommendedName>
</protein>
<dbReference type="InterPro" id="IPR049500">
    <property type="entry name" value="Peptidase_M50B-like"/>
</dbReference>
<dbReference type="PANTHER" id="PTHR33979:SF2">
    <property type="entry name" value="PEPTIDASE M50B-LIKE-DOMAIN-CONTAINING PROTEIN"/>
    <property type="match status" value="1"/>
</dbReference>
<keyword evidence="1" id="KW-1133">Transmembrane helix</keyword>
<keyword evidence="1" id="KW-0472">Membrane</keyword>
<dbReference type="OrthoDB" id="7425566at2"/>
<feature type="transmembrane region" description="Helical" evidence="1">
    <location>
        <begin position="58"/>
        <end position="78"/>
    </location>
</feature>
<evidence type="ECO:0000313" key="2">
    <source>
        <dbReference type="EMBL" id="KST63876.1"/>
    </source>
</evidence>
<reference evidence="2 4" key="1">
    <citation type="journal article" date="2015" name="Genome Announc.">
        <title>Draft Genome of the Euendolithic (true boring) Cyanobacterium Mastigocoleus testarum strain BC008.</title>
        <authorList>
            <person name="Guida B.S."/>
            <person name="Garcia-Pichel F."/>
        </authorList>
    </citation>
    <scope>NUCLEOTIDE SEQUENCE [LARGE SCALE GENOMIC DNA]</scope>
    <source>
        <strain evidence="2 4">BC008</strain>
    </source>
</reference>
<proteinExistence type="predicted"/>
<gene>
    <name evidence="2" type="ORF">BC008_15595</name>
    <name evidence="3" type="ORF">BC008_16370</name>
</gene>
<feature type="transmembrane region" description="Helical" evidence="1">
    <location>
        <begin position="185"/>
        <end position="206"/>
    </location>
</feature>
<accession>A0A0V7ZH06</accession>
<keyword evidence="1" id="KW-0812">Transmembrane</keyword>
<feature type="transmembrane region" description="Helical" evidence="1">
    <location>
        <begin position="133"/>
        <end position="153"/>
    </location>
</feature>
<name>A0A0V7ZH06_9CYAN</name>
<dbReference type="RefSeq" id="WP_058184234.1">
    <property type="nucleotide sequence ID" value="NZ_LMTZ01000126.1"/>
</dbReference>
<comment type="caution">
    <text evidence="2">The sequence shown here is derived from an EMBL/GenBank/DDBJ whole genome shotgun (WGS) entry which is preliminary data.</text>
</comment>
<keyword evidence="4" id="KW-1185">Reference proteome</keyword>
<dbReference type="Proteomes" id="UP000053372">
    <property type="component" value="Unassembled WGS sequence"/>
</dbReference>
<evidence type="ECO:0008006" key="5">
    <source>
        <dbReference type="Google" id="ProtNLM"/>
    </source>
</evidence>
<evidence type="ECO:0000313" key="3">
    <source>
        <dbReference type="EMBL" id="KST64211.1"/>
    </source>
</evidence>
<feature type="transmembrane region" description="Helical" evidence="1">
    <location>
        <begin position="226"/>
        <end position="248"/>
    </location>
</feature>
<dbReference type="EMBL" id="LMTZ01000130">
    <property type="protein sequence ID" value="KST63876.1"/>
    <property type="molecule type" value="Genomic_DNA"/>
</dbReference>
<feature type="transmembrane region" description="Helical" evidence="1">
    <location>
        <begin position="159"/>
        <end position="178"/>
    </location>
</feature>
<evidence type="ECO:0000256" key="1">
    <source>
        <dbReference type="SAM" id="Phobius"/>
    </source>
</evidence>
<organism evidence="2 4">
    <name type="scientific">Mastigocoleus testarum BC008</name>
    <dbReference type="NCBI Taxonomy" id="371196"/>
    <lineage>
        <taxon>Bacteria</taxon>
        <taxon>Bacillati</taxon>
        <taxon>Cyanobacteriota</taxon>
        <taxon>Cyanophyceae</taxon>
        <taxon>Nostocales</taxon>
        <taxon>Hapalosiphonaceae</taxon>
        <taxon>Mastigocoleus</taxon>
    </lineage>
</organism>
<feature type="transmembrane region" description="Helical" evidence="1">
    <location>
        <begin position="107"/>
        <end position="126"/>
    </location>
</feature>
<dbReference type="Pfam" id="PF13398">
    <property type="entry name" value="Peptidase_M50B"/>
    <property type="match status" value="1"/>
</dbReference>
<dbReference type="PANTHER" id="PTHR33979">
    <property type="entry name" value="OS02G0221600 PROTEIN"/>
    <property type="match status" value="1"/>
</dbReference>
<evidence type="ECO:0000313" key="4">
    <source>
        <dbReference type="Proteomes" id="UP000053372"/>
    </source>
</evidence>